<name>B1X2K9_CROS5</name>
<accession>B1X2K9</accession>
<dbReference type="OrthoDB" id="494834at2"/>
<dbReference type="HOGENOM" id="CLU_1088682_0_0_3"/>
<proteinExistence type="predicted"/>
<dbReference type="RefSeq" id="WP_009546217.1">
    <property type="nucleotide sequence ID" value="NC_010547.1"/>
</dbReference>
<keyword evidence="1" id="KW-1133">Transmembrane helix</keyword>
<feature type="transmembrane region" description="Helical" evidence="1">
    <location>
        <begin position="36"/>
        <end position="53"/>
    </location>
</feature>
<keyword evidence="1" id="KW-0472">Membrane</keyword>
<dbReference type="EMBL" id="CP000807">
    <property type="protein sequence ID" value="ACB54370.1"/>
    <property type="molecule type" value="Genomic_DNA"/>
</dbReference>
<sequence>MKTQKRTIGQKIPHPSEIVSNQEKNSIQLLAKRDNFRYLPLVVILLLVMNLVVTCQNSQTAKKSAQNQPYIYVQQPDGTVIEANPIGSKERTEATIAKFTEDWLKLAFTWKNTTEKKENAFVQERNVNFPQSFHQASLAIEPGYREAYMDMVAKKYDEKFPLNRYVSGQNQSYVRVYENPSVKQVSEGVWDVAIVATRVHSNSQSILAQEIFNHVIRVRAVKPTKEPWGSPETPLEKSLNQMQLQGLQIIEINEF</sequence>
<keyword evidence="3" id="KW-1185">Reference proteome</keyword>
<protein>
    <submittedName>
        <fullName evidence="2">Uncharacterized protein</fullName>
    </submittedName>
</protein>
<organism evidence="2 3">
    <name type="scientific">Crocosphaera subtropica (strain ATCC 51142 / BH68)</name>
    <name type="common">Cyanothece sp. (strain ATCC 51142)</name>
    <dbReference type="NCBI Taxonomy" id="43989"/>
    <lineage>
        <taxon>Bacteria</taxon>
        <taxon>Bacillati</taxon>
        <taxon>Cyanobacteriota</taxon>
        <taxon>Cyanophyceae</taxon>
        <taxon>Oscillatoriophycideae</taxon>
        <taxon>Chroococcales</taxon>
        <taxon>Aphanothecaceae</taxon>
        <taxon>Crocosphaera</taxon>
        <taxon>Crocosphaera subtropica</taxon>
    </lineage>
</organism>
<evidence type="ECO:0000256" key="1">
    <source>
        <dbReference type="SAM" id="Phobius"/>
    </source>
</evidence>
<keyword evidence="1" id="KW-0812">Transmembrane</keyword>
<dbReference type="AlphaFoldDB" id="B1X2K9"/>
<dbReference type="STRING" id="43989.cce_5024"/>
<dbReference type="eggNOG" id="ENOG5033BVU">
    <property type="taxonomic scope" value="Bacteria"/>
</dbReference>
<reference evidence="2 3" key="1">
    <citation type="journal article" date="2008" name="Proc. Natl. Acad. Sci. U.S.A.">
        <title>The genome of Cyanothece 51142, a unicellular diazotrophic cyanobacterium important in the marine nitrogen cycle.</title>
        <authorList>
            <person name="Welsh E.A."/>
            <person name="Liberton M."/>
            <person name="Stoeckel J."/>
            <person name="Loh T."/>
            <person name="Elvitigala T."/>
            <person name="Wang C."/>
            <person name="Wollam A."/>
            <person name="Fulton R.S."/>
            <person name="Clifton S.W."/>
            <person name="Jacobs J.M."/>
            <person name="Aurora R."/>
            <person name="Ghosh B.K."/>
            <person name="Sherman L.A."/>
            <person name="Smith R.D."/>
            <person name="Wilson R.K."/>
            <person name="Pakrasi H.B."/>
        </authorList>
    </citation>
    <scope>NUCLEOTIDE SEQUENCE [LARGE SCALE GENOMIC DNA]</scope>
    <source>
        <strain evidence="3">ATCC 51142 / BH68</strain>
    </source>
</reference>
<gene>
    <name evidence="2" type="ordered locus">cce_5024</name>
</gene>
<dbReference type="Proteomes" id="UP000001203">
    <property type="component" value="Chromosome linear"/>
</dbReference>
<dbReference type="KEGG" id="cyt:cce_5024"/>
<evidence type="ECO:0000313" key="3">
    <source>
        <dbReference type="Proteomes" id="UP000001203"/>
    </source>
</evidence>
<evidence type="ECO:0000313" key="2">
    <source>
        <dbReference type="EMBL" id="ACB54370.1"/>
    </source>
</evidence>